<dbReference type="GO" id="GO:0003700">
    <property type="term" value="F:DNA-binding transcription factor activity"/>
    <property type="evidence" value="ECO:0007669"/>
    <property type="project" value="InterPro"/>
</dbReference>
<feature type="compositionally biased region" description="Basic and acidic residues" evidence="7">
    <location>
        <begin position="359"/>
        <end position="368"/>
    </location>
</feature>
<evidence type="ECO:0000256" key="2">
    <source>
        <dbReference type="ARBA" id="ARBA00022737"/>
    </source>
</evidence>
<dbReference type="SUPFAM" id="SSF118290">
    <property type="entry name" value="WRKY DNA-binding domain"/>
    <property type="match status" value="2"/>
</dbReference>
<dbReference type="FunFam" id="2.20.25.80:FF:000006">
    <property type="entry name" value="WRKY transcription factor"/>
    <property type="match status" value="1"/>
</dbReference>
<keyword evidence="2" id="KW-0677">Repeat</keyword>
<accession>A0A811RMV2</accession>
<evidence type="ECO:0000256" key="4">
    <source>
        <dbReference type="ARBA" id="ARBA00023125"/>
    </source>
</evidence>
<keyword evidence="4" id="KW-0238">DNA-binding</keyword>
<dbReference type="PROSITE" id="PS50811">
    <property type="entry name" value="WRKY"/>
    <property type="match status" value="2"/>
</dbReference>
<keyword evidence="3" id="KW-0805">Transcription regulation</keyword>
<name>A0A811RMV2_9POAL</name>
<dbReference type="GO" id="GO:0005634">
    <property type="term" value="C:nucleus"/>
    <property type="evidence" value="ECO:0007669"/>
    <property type="project" value="UniProtKB-SubCell"/>
</dbReference>
<dbReference type="InterPro" id="IPR044810">
    <property type="entry name" value="WRKY_plant"/>
</dbReference>
<feature type="compositionally biased region" description="Low complexity" evidence="7">
    <location>
        <begin position="285"/>
        <end position="294"/>
    </location>
</feature>
<gene>
    <name evidence="9" type="ORF">NCGR_LOCUS55114</name>
</gene>
<dbReference type="Pfam" id="PF03106">
    <property type="entry name" value="WRKY"/>
    <property type="match status" value="2"/>
</dbReference>
<dbReference type="InterPro" id="IPR003657">
    <property type="entry name" value="WRKY_dom"/>
</dbReference>
<dbReference type="EMBL" id="CAJGYO010000016">
    <property type="protein sequence ID" value="CAD6271828.1"/>
    <property type="molecule type" value="Genomic_DNA"/>
</dbReference>
<proteinExistence type="predicted"/>
<protein>
    <recommendedName>
        <fullName evidence="8">WRKY domain-containing protein</fullName>
    </recommendedName>
</protein>
<comment type="caution">
    <text evidence="9">The sequence shown here is derived from an EMBL/GenBank/DDBJ whole genome shotgun (WGS) entry which is preliminary data.</text>
</comment>
<feature type="domain" description="WRKY" evidence="8">
    <location>
        <begin position="219"/>
        <end position="283"/>
    </location>
</feature>
<dbReference type="GO" id="GO:0043565">
    <property type="term" value="F:sequence-specific DNA binding"/>
    <property type="evidence" value="ECO:0007669"/>
    <property type="project" value="InterPro"/>
</dbReference>
<dbReference type="OrthoDB" id="5065855at2759"/>
<organism evidence="9 10">
    <name type="scientific">Miscanthus lutarioriparius</name>
    <dbReference type="NCBI Taxonomy" id="422564"/>
    <lineage>
        <taxon>Eukaryota</taxon>
        <taxon>Viridiplantae</taxon>
        <taxon>Streptophyta</taxon>
        <taxon>Embryophyta</taxon>
        <taxon>Tracheophyta</taxon>
        <taxon>Spermatophyta</taxon>
        <taxon>Magnoliopsida</taxon>
        <taxon>Liliopsida</taxon>
        <taxon>Poales</taxon>
        <taxon>Poaceae</taxon>
        <taxon>PACMAD clade</taxon>
        <taxon>Panicoideae</taxon>
        <taxon>Andropogonodae</taxon>
        <taxon>Andropogoneae</taxon>
        <taxon>Saccharinae</taxon>
        <taxon>Miscanthus</taxon>
    </lineage>
</organism>
<dbReference type="PANTHER" id="PTHR31221">
    <property type="entry name" value="WRKY TRANSCRIPTION FACTOR PROTEIN 1-RELATED"/>
    <property type="match status" value="1"/>
</dbReference>
<dbReference type="InterPro" id="IPR036576">
    <property type="entry name" value="WRKY_dom_sf"/>
</dbReference>
<evidence type="ECO:0000256" key="5">
    <source>
        <dbReference type="ARBA" id="ARBA00023163"/>
    </source>
</evidence>
<sequence length="535" mass="56608">MTSTPGSFGGTLANSGPVALSFPTTTFANFLGGGGSASGGADNGGVGLSKFKAMTPPSLPLSHPPASPSSYLHAFSGILDSPILLTPSLFPSPTTGAIPSEPFNWMGTSESLSGSVKTEQRQYTDFTFQTAASAPATSTMTGAAHTASFPQSSVLMAPLGRVGDSYNGGEMQQQQQPWTYQEMTAQFEAPAAQPDNMLGNGGYSAAPVAVSGFREQSQSHRPSSDDGYNWRKYGQKQMKGSENPRSYYKCSFPGCPTKKKVERSPDGQVTEIVYKGTHNHPKPQSTRARSASSAPAASYVLQSAGDAVPEHSFGALSGTPVATPENSSGSFGGDDEINGVSSRLAGNFGTDDLDDDEPDSKRWRKDGGDGDAGVSVAGNNRTVREPRVVVQTMSDIDVLDDGYRWRKYGQKVVKGNPNPRSYYKCTTAGCPRSFTLPRAALAAHQMQQQAGSYQQGSLVRTADGFGFGAGGGHGAPMQAAERGFALSGFGDAAVGTAYSYTSHHQQQHQQTNEAMYYAKDEPRDDMSFFEQPLLF</sequence>
<evidence type="ECO:0000256" key="6">
    <source>
        <dbReference type="ARBA" id="ARBA00023242"/>
    </source>
</evidence>
<keyword evidence="6" id="KW-0539">Nucleus</keyword>
<dbReference type="Gene3D" id="2.20.25.80">
    <property type="entry name" value="WRKY domain"/>
    <property type="match status" value="2"/>
</dbReference>
<feature type="region of interest" description="Disordered" evidence="7">
    <location>
        <begin position="311"/>
        <end position="377"/>
    </location>
</feature>
<dbReference type="Proteomes" id="UP000604825">
    <property type="component" value="Unassembled WGS sequence"/>
</dbReference>
<evidence type="ECO:0000313" key="10">
    <source>
        <dbReference type="Proteomes" id="UP000604825"/>
    </source>
</evidence>
<evidence type="ECO:0000256" key="7">
    <source>
        <dbReference type="SAM" id="MobiDB-lite"/>
    </source>
</evidence>
<reference evidence="9" key="1">
    <citation type="submission" date="2020-10" db="EMBL/GenBank/DDBJ databases">
        <authorList>
            <person name="Han B."/>
            <person name="Lu T."/>
            <person name="Zhao Q."/>
            <person name="Huang X."/>
            <person name="Zhao Y."/>
        </authorList>
    </citation>
    <scope>NUCLEOTIDE SEQUENCE</scope>
</reference>
<evidence type="ECO:0000259" key="8">
    <source>
        <dbReference type="PROSITE" id="PS50811"/>
    </source>
</evidence>
<keyword evidence="5" id="KW-0804">Transcription</keyword>
<evidence type="ECO:0000256" key="3">
    <source>
        <dbReference type="ARBA" id="ARBA00023015"/>
    </source>
</evidence>
<evidence type="ECO:0000256" key="1">
    <source>
        <dbReference type="ARBA" id="ARBA00004123"/>
    </source>
</evidence>
<evidence type="ECO:0000313" key="9">
    <source>
        <dbReference type="EMBL" id="CAD6271828.1"/>
    </source>
</evidence>
<dbReference type="PANTHER" id="PTHR31221:SF365">
    <property type="entry name" value="WRKY DOMAIN-CONTAINING PROTEIN"/>
    <property type="match status" value="1"/>
</dbReference>
<feature type="domain" description="WRKY" evidence="8">
    <location>
        <begin position="394"/>
        <end position="439"/>
    </location>
</feature>
<dbReference type="AlphaFoldDB" id="A0A811RMV2"/>
<keyword evidence="10" id="KW-1185">Reference proteome</keyword>
<comment type="subcellular location">
    <subcellularLocation>
        <location evidence="1">Nucleus</location>
    </subcellularLocation>
</comment>
<dbReference type="SMART" id="SM00774">
    <property type="entry name" value="WRKY"/>
    <property type="match status" value="2"/>
</dbReference>
<feature type="region of interest" description="Disordered" evidence="7">
    <location>
        <begin position="275"/>
        <end position="294"/>
    </location>
</feature>